<comment type="subcellular location">
    <subcellularLocation>
        <location evidence="1">Cell membrane</location>
        <topology evidence="1">Multi-pass membrane protein</topology>
    </subcellularLocation>
</comment>
<accession>A0A835CR95</accession>
<evidence type="ECO:0000256" key="8">
    <source>
        <dbReference type="ARBA" id="ARBA00023170"/>
    </source>
</evidence>
<evidence type="ECO:0000313" key="12">
    <source>
        <dbReference type="Proteomes" id="UP000639338"/>
    </source>
</evidence>
<organism evidence="11 12">
    <name type="scientific">Aphidius gifuensis</name>
    <name type="common">Parasitoid wasp</name>
    <dbReference type="NCBI Taxonomy" id="684658"/>
    <lineage>
        <taxon>Eukaryota</taxon>
        <taxon>Metazoa</taxon>
        <taxon>Ecdysozoa</taxon>
        <taxon>Arthropoda</taxon>
        <taxon>Hexapoda</taxon>
        <taxon>Insecta</taxon>
        <taxon>Pterygota</taxon>
        <taxon>Neoptera</taxon>
        <taxon>Endopterygota</taxon>
        <taxon>Hymenoptera</taxon>
        <taxon>Apocrita</taxon>
        <taxon>Ichneumonoidea</taxon>
        <taxon>Braconidae</taxon>
        <taxon>Aphidiinae</taxon>
        <taxon>Aphidius</taxon>
    </lineage>
</organism>
<evidence type="ECO:0000256" key="9">
    <source>
        <dbReference type="ARBA" id="ARBA00023224"/>
    </source>
</evidence>
<dbReference type="EMBL" id="JACMRX010000003">
    <property type="protein sequence ID" value="KAF7993062.1"/>
    <property type="molecule type" value="Genomic_DNA"/>
</dbReference>
<protein>
    <recommendedName>
        <fullName evidence="13">Odorant receptor</fullName>
    </recommendedName>
</protein>
<keyword evidence="9" id="KW-0807">Transducer</keyword>
<evidence type="ECO:0000313" key="11">
    <source>
        <dbReference type="EMBL" id="KAF7993062.1"/>
    </source>
</evidence>
<feature type="transmembrane region" description="Helical" evidence="10">
    <location>
        <begin position="45"/>
        <end position="70"/>
    </location>
</feature>
<dbReference type="GO" id="GO:0004984">
    <property type="term" value="F:olfactory receptor activity"/>
    <property type="evidence" value="ECO:0007669"/>
    <property type="project" value="InterPro"/>
</dbReference>
<dbReference type="AlphaFoldDB" id="A0A835CR95"/>
<dbReference type="PANTHER" id="PTHR21137:SF35">
    <property type="entry name" value="ODORANT RECEPTOR 19A-RELATED"/>
    <property type="match status" value="1"/>
</dbReference>
<keyword evidence="4 10" id="KW-0812">Transmembrane</keyword>
<evidence type="ECO:0000256" key="1">
    <source>
        <dbReference type="ARBA" id="ARBA00004651"/>
    </source>
</evidence>
<dbReference type="Pfam" id="PF02949">
    <property type="entry name" value="7tm_6"/>
    <property type="match status" value="2"/>
</dbReference>
<evidence type="ECO:0000256" key="3">
    <source>
        <dbReference type="ARBA" id="ARBA00022606"/>
    </source>
</evidence>
<evidence type="ECO:0000256" key="6">
    <source>
        <dbReference type="ARBA" id="ARBA00022989"/>
    </source>
</evidence>
<dbReference type="InterPro" id="IPR004117">
    <property type="entry name" value="7tm6_olfct_rcpt"/>
</dbReference>
<feature type="transmembrane region" description="Helical" evidence="10">
    <location>
        <begin position="201"/>
        <end position="226"/>
    </location>
</feature>
<evidence type="ECO:0000256" key="7">
    <source>
        <dbReference type="ARBA" id="ARBA00023136"/>
    </source>
</evidence>
<dbReference type="OrthoDB" id="7540137at2759"/>
<dbReference type="Proteomes" id="UP000639338">
    <property type="component" value="Unassembled WGS sequence"/>
</dbReference>
<sequence length="575" mass="65818">MKNKSQSIQVSTKENINYSTQLTRWVLTALGVWTNENKKTINDKILSTALIIMCYFSNFFLLIPCSLHTILSEKDMSLKMKALGPLTFCVMAIGKFSFLVKRKKDIYNCFKHVYHDWRRVQLINDENIMLENAKRGRFITILCAAFMYGGGLFYNTIMPFAVGSFVTADNKTIKPLTYAVYDPLFSAQETPNYQIVFTLQWFTGFFLCSITFGACSLAAVFAFHACGQLKIIISRLDNFIDRNHNFDDVLKKKMADIIELHLRTLSLHTFISEKNSSIKMRMIGPLSFCIMALSKFSLLVTRKKDIYNCFKHIYHDWKQVKLIDDENIMLENAGKSRFITIICAGFMYGGGFFYHTIMPFAVGSFVTADNKTIKPLTYPVYDPLFSAHETPNYQIVFTLQWFSGFFMCSITVGACSLAAVFAFHACGQLKIVISHLDNFIDRNHNFDDVLKNKMAVIIERHLRILGFILQVERLLNEINLIEFLGCTFIICMAVYYFLIVSFTFNIFIFCYIGEMLTQQGKRVGAAVYNNVNWYELTTKNSRGLILIAAMSNYPCSLSAGKMVNLSYASFACVCY</sequence>
<keyword evidence="8" id="KW-0675">Receptor</keyword>
<feature type="transmembrane region" description="Helical" evidence="10">
    <location>
        <begin position="483"/>
        <end position="509"/>
    </location>
</feature>
<evidence type="ECO:0000256" key="2">
    <source>
        <dbReference type="ARBA" id="ARBA00022475"/>
    </source>
</evidence>
<reference evidence="11 12" key="1">
    <citation type="submission" date="2020-08" db="EMBL/GenBank/DDBJ databases">
        <title>Aphidius gifuensis genome sequencing and assembly.</title>
        <authorList>
            <person name="Du Z."/>
        </authorList>
    </citation>
    <scope>NUCLEOTIDE SEQUENCE [LARGE SCALE GENOMIC DNA]</scope>
    <source>
        <strain evidence="11">YNYX2018</strain>
        <tissue evidence="11">Adults</tissue>
    </source>
</reference>
<comment type="caution">
    <text evidence="11">The sequence shown here is derived from an EMBL/GenBank/DDBJ whole genome shotgun (WGS) entry which is preliminary data.</text>
</comment>
<keyword evidence="7 10" id="KW-0472">Membrane</keyword>
<dbReference type="GO" id="GO:0005886">
    <property type="term" value="C:plasma membrane"/>
    <property type="evidence" value="ECO:0007669"/>
    <property type="project" value="UniProtKB-SubCell"/>
</dbReference>
<proteinExistence type="predicted"/>
<keyword evidence="2" id="KW-1003">Cell membrane</keyword>
<keyword evidence="3" id="KW-0716">Sensory transduction</keyword>
<gene>
    <name evidence="11" type="ORF">HCN44_005843</name>
</gene>
<keyword evidence="5" id="KW-0552">Olfaction</keyword>
<evidence type="ECO:0000256" key="10">
    <source>
        <dbReference type="SAM" id="Phobius"/>
    </source>
</evidence>
<feature type="transmembrane region" description="Helical" evidence="10">
    <location>
        <begin position="338"/>
        <end position="357"/>
    </location>
</feature>
<evidence type="ECO:0008006" key="13">
    <source>
        <dbReference type="Google" id="ProtNLM"/>
    </source>
</evidence>
<name>A0A835CR95_APHGI</name>
<dbReference type="PANTHER" id="PTHR21137">
    <property type="entry name" value="ODORANT RECEPTOR"/>
    <property type="match status" value="1"/>
</dbReference>
<dbReference type="GO" id="GO:0005549">
    <property type="term" value="F:odorant binding"/>
    <property type="evidence" value="ECO:0007669"/>
    <property type="project" value="InterPro"/>
</dbReference>
<evidence type="ECO:0000256" key="4">
    <source>
        <dbReference type="ARBA" id="ARBA00022692"/>
    </source>
</evidence>
<feature type="transmembrane region" description="Helical" evidence="10">
    <location>
        <begin position="401"/>
        <end position="423"/>
    </location>
</feature>
<keyword evidence="12" id="KW-1185">Reference proteome</keyword>
<keyword evidence="6 10" id="KW-1133">Transmembrane helix</keyword>
<feature type="transmembrane region" description="Helical" evidence="10">
    <location>
        <begin position="82"/>
        <end position="100"/>
    </location>
</feature>
<dbReference type="GO" id="GO:0007165">
    <property type="term" value="P:signal transduction"/>
    <property type="evidence" value="ECO:0007669"/>
    <property type="project" value="UniProtKB-KW"/>
</dbReference>
<feature type="transmembrane region" description="Helical" evidence="10">
    <location>
        <begin position="138"/>
        <end position="157"/>
    </location>
</feature>
<evidence type="ECO:0000256" key="5">
    <source>
        <dbReference type="ARBA" id="ARBA00022725"/>
    </source>
</evidence>